<sequence>MDASRSSSAGDYRSVIDDLTIEIQRLKDELKKYKHSGPSPLKSEKLFELKIHGLPAWKKRELEVTLREFTSNLEVSNTNETSSARKKSSRSSRRSGSKQPSSSSESYLRPVDSAYASMSTGHTSAGTSGRHSSRSRPKYSEQKVENYLKEIPSGLYPRHISMSEKQKKKLVRRWDGIQLVATHNSTPEQRPTRPRDLDPDRAQNPSENIEYLRHLGIAPPDIQHTEVGLDKEASLSPDAEGWVYLNLLYNLAQLHIYNVTLSFTRAAVSEKSSMFQMSADGCKIRWRGGTEGTSPTNLSSNDRRIGGEDGVASRGPKSKLSEGKTSSDPSAARRSRFGAHSPQTAADSFQYKPLFVKNRSPNEQTSEDTGSSRGSRDESYFTGSPWAGSGSGSSLRRKRRVDGAIIYYSGAPFCTDLAGDPGTTLSSPLCEDPIAEEYLEEAPIPHRTLSGSSLAYRPFSISRQDLLESRPADASSDLGMDMLDGENDLGESVEDVTLSQFSPEARLNMVMERVSQLRASQERGYHIRTPCTAPRLQASAPGFEYVGGHIKGSSRPPFRRRLYNEQLAASEAASRRVHPHDSDISLDDTGVESSDSDEAGSAVEGPSSNSNAMLLDDGSGTTSPPETIEALQGLSARGASLRGQVIQGPTNEPRGIPYAPFVDRVEDYKIPVYGDEPPKAGEWAERKDSRDTKTLDTVQFLQLRKDDDEPIETTFELNDTLYTKAQIPPTEEVFIWLGANVMLSYPIDEAHELLQGKLSTATQTLQNCEEDMDF</sequence>
<evidence type="ECO:0000313" key="6">
    <source>
        <dbReference type="Proteomes" id="UP000838763"/>
    </source>
</evidence>
<dbReference type="SUPFAM" id="SSF46579">
    <property type="entry name" value="Prefoldin"/>
    <property type="match status" value="1"/>
</dbReference>
<feature type="compositionally biased region" description="Basic and acidic residues" evidence="4">
    <location>
        <begin position="190"/>
        <end position="201"/>
    </location>
</feature>
<dbReference type="PANTHER" id="PTHR12409:SF0">
    <property type="entry name" value="PREFOLDIN SUBUNIT 3"/>
    <property type="match status" value="1"/>
</dbReference>
<comment type="caution">
    <text evidence="5">The sequence shown here is derived from an EMBL/GenBank/DDBJ whole genome shotgun (WGS) entry which is preliminary data.</text>
</comment>
<keyword evidence="3" id="KW-0175">Coiled coil</keyword>
<comment type="similarity">
    <text evidence="1">Belongs to the prefoldin subunit alpha family.</text>
</comment>
<dbReference type="GO" id="GO:0006457">
    <property type="term" value="P:protein folding"/>
    <property type="evidence" value="ECO:0007669"/>
    <property type="project" value="InterPro"/>
</dbReference>
<dbReference type="GO" id="GO:0007623">
    <property type="term" value="P:circadian rhythm"/>
    <property type="evidence" value="ECO:0007669"/>
    <property type="project" value="InterPro"/>
</dbReference>
<feature type="compositionally biased region" description="Basic residues" evidence="4">
    <location>
        <begin position="84"/>
        <end position="96"/>
    </location>
</feature>
<feature type="compositionally biased region" description="Acidic residues" evidence="4">
    <location>
        <begin position="584"/>
        <end position="598"/>
    </location>
</feature>
<feature type="compositionally biased region" description="Low complexity" evidence="4">
    <location>
        <begin position="97"/>
        <end position="106"/>
    </location>
</feature>
<proteinExistence type="inferred from homology"/>
<feature type="coiled-coil region" evidence="3">
    <location>
        <begin position="9"/>
        <end position="36"/>
    </location>
</feature>
<dbReference type="Proteomes" id="UP000838763">
    <property type="component" value="Unassembled WGS sequence"/>
</dbReference>
<evidence type="ECO:0000256" key="1">
    <source>
        <dbReference type="ARBA" id="ARBA00010048"/>
    </source>
</evidence>
<dbReference type="OrthoDB" id="6375174at2759"/>
<dbReference type="GO" id="GO:0016272">
    <property type="term" value="C:prefoldin complex"/>
    <property type="evidence" value="ECO:0007669"/>
    <property type="project" value="InterPro"/>
</dbReference>
<dbReference type="CDD" id="cd23156">
    <property type="entry name" value="Prefoldin_3"/>
    <property type="match status" value="1"/>
</dbReference>
<dbReference type="GO" id="GO:0006355">
    <property type="term" value="P:regulation of DNA-templated transcription"/>
    <property type="evidence" value="ECO:0007669"/>
    <property type="project" value="InterPro"/>
</dbReference>
<gene>
    <name evidence="5" type="ORF">PPNO1_LOCUS9572</name>
</gene>
<dbReference type="GO" id="GO:0015631">
    <property type="term" value="F:tubulin binding"/>
    <property type="evidence" value="ECO:0007669"/>
    <property type="project" value="TreeGrafter"/>
</dbReference>
<dbReference type="GO" id="GO:0007021">
    <property type="term" value="P:tubulin complex assembly"/>
    <property type="evidence" value="ECO:0007669"/>
    <property type="project" value="TreeGrafter"/>
</dbReference>
<evidence type="ECO:0000256" key="4">
    <source>
        <dbReference type="SAM" id="MobiDB-lite"/>
    </source>
</evidence>
<feature type="compositionally biased region" description="Polar residues" evidence="4">
    <location>
        <begin position="116"/>
        <end position="130"/>
    </location>
</feature>
<evidence type="ECO:0000313" key="5">
    <source>
        <dbReference type="EMBL" id="CAI4220030.1"/>
    </source>
</evidence>
<dbReference type="InterPro" id="IPR009053">
    <property type="entry name" value="Prefoldin"/>
</dbReference>
<dbReference type="GO" id="GO:0005737">
    <property type="term" value="C:cytoplasm"/>
    <property type="evidence" value="ECO:0007669"/>
    <property type="project" value="InterPro"/>
</dbReference>
<dbReference type="Gene3D" id="1.10.287.370">
    <property type="match status" value="1"/>
</dbReference>
<feature type="compositionally biased region" description="Polar residues" evidence="4">
    <location>
        <begin position="359"/>
        <end position="373"/>
    </location>
</feature>
<dbReference type="InterPro" id="IPR004127">
    <property type="entry name" value="Prefoldin_subunit_alpha"/>
</dbReference>
<evidence type="ECO:0000256" key="3">
    <source>
        <dbReference type="SAM" id="Coils"/>
    </source>
</evidence>
<protein>
    <recommendedName>
        <fullName evidence="7">Frequency clock protein</fullName>
    </recommendedName>
</protein>
<dbReference type="AlphaFoldDB" id="A0A9P1MEK0"/>
<feature type="region of interest" description="Disordered" evidence="4">
    <location>
        <begin position="180"/>
        <end position="204"/>
    </location>
</feature>
<dbReference type="InterPro" id="IPR018554">
    <property type="entry name" value="FRQ"/>
</dbReference>
<reference evidence="5" key="1">
    <citation type="submission" date="2022-11" db="EMBL/GenBank/DDBJ databases">
        <authorList>
            <person name="Scott C."/>
            <person name="Bruce N."/>
        </authorList>
    </citation>
    <scope>NUCLEOTIDE SEQUENCE</scope>
</reference>
<organism evidence="5 6">
    <name type="scientific">Parascedosporium putredinis</name>
    <dbReference type="NCBI Taxonomy" id="1442378"/>
    <lineage>
        <taxon>Eukaryota</taxon>
        <taxon>Fungi</taxon>
        <taxon>Dikarya</taxon>
        <taxon>Ascomycota</taxon>
        <taxon>Pezizomycotina</taxon>
        <taxon>Sordariomycetes</taxon>
        <taxon>Hypocreomycetidae</taxon>
        <taxon>Microascales</taxon>
        <taxon>Microascaceae</taxon>
        <taxon>Parascedosporium</taxon>
    </lineage>
</organism>
<feature type="compositionally biased region" description="Polar residues" evidence="4">
    <location>
        <begin position="68"/>
        <end position="81"/>
    </location>
</feature>
<feature type="region of interest" description="Disordered" evidence="4">
    <location>
        <begin position="68"/>
        <end position="143"/>
    </location>
</feature>
<dbReference type="GO" id="GO:0007017">
    <property type="term" value="P:microtubule-based process"/>
    <property type="evidence" value="ECO:0007669"/>
    <property type="project" value="TreeGrafter"/>
</dbReference>
<keyword evidence="6" id="KW-1185">Reference proteome</keyword>
<keyword evidence="2" id="KW-0143">Chaperone</keyword>
<name>A0A9P1MEK0_9PEZI</name>
<dbReference type="EMBL" id="CALLCH030000021">
    <property type="protein sequence ID" value="CAI4220030.1"/>
    <property type="molecule type" value="Genomic_DNA"/>
</dbReference>
<dbReference type="InterPro" id="IPR016655">
    <property type="entry name" value="PFD3"/>
</dbReference>
<feature type="region of interest" description="Disordered" evidence="4">
    <location>
        <begin position="570"/>
        <end position="627"/>
    </location>
</feature>
<evidence type="ECO:0008006" key="7">
    <source>
        <dbReference type="Google" id="ProtNLM"/>
    </source>
</evidence>
<accession>A0A9P1MEK0</accession>
<evidence type="ECO:0000256" key="2">
    <source>
        <dbReference type="ARBA" id="ARBA00023186"/>
    </source>
</evidence>
<dbReference type="Pfam" id="PF02996">
    <property type="entry name" value="Prefoldin"/>
    <property type="match status" value="1"/>
</dbReference>
<dbReference type="Pfam" id="PF09421">
    <property type="entry name" value="FRQ"/>
    <property type="match status" value="2"/>
</dbReference>
<dbReference type="GO" id="GO:0005634">
    <property type="term" value="C:nucleus"/>
    <property type="evidence" value="ECO:0007669"/>
    <property type="project" value="InterPro"/>
</dbReference>
<dbReference type="PANTHER" id="PTHR12409">
    <property type="entry name" value="PREFOLDIN SUBUNIT 3"/>
    <property type="match status" value="1"/>
</dbReference>
<feature type="region of interest" description="Disordered" evidence="4">
    <location>
        <begin position="285"/>
        <end position="395"/>
    </location>
</feature>